<evidence type="ECO:0000256" key="1">
    <source>
        <dbReference type="SAM" id="Phobius"/>
    </source>
</evidence>
<feature type="transmembrane region" description="Helical" evidence="1">
    <location>
        <begin position="30"/>
        <end position="50"/>
    </location>
</feature>
<gene>
    <name evidence="2" type="ORF">FC39_GL000324</name>
</gene>
<dbReference type="InterPro" id="IPR003425">
    <property type="entry name" value="CCB3/YggT"/>
</dbReference>
<dbReference type="EMBL" id="AZGI01000090">
    <property type="protein sequence ID" value="KRM37216.1"/>
    <property type="molecule type" value="Genomic_DNA"/>
</dbReference>
<sequence>MLANSVVGQFLNKIVNPYLSLFRKGPLEKLAYSTGIDISPVIGIFILYFIQDYALQWIANILYKLVG</sequence>
<evidence type="ECO:0000313" key="2">
    <source>
        <dbReference type="EMBL" id="KRM37216.1"/>
    </source>
</evidence>
<dbReference type="STRING" id="1423754.FC39_GL000324"/>
<keyword evidence="3" id="KW-1185">Reference proteome</keyword>
<evidence type="ECO:0008006" key="4">
    <source>
        <dbReference type="Google" id="ProtNLM"/>
    </source>
</evidence>
<dbReference type="Proteomes" id="UP000051223">
    <property type="component" value="Unassembled WGS sequence"/>
</dbReference>
<dbReference type="GO" id="GO:0016020">
    <property type="term" value="C:membrane"/>
    <property type="evidence" value="ECO:0007669"/>
    <property type="project" value="InterPro"/>
</dbReference>
<keyword evidence="1" id="KW-0812">Transmembrane</keyword>
<dbReference type="Pfam" id="PF02325">
    <property type="entry name" value="CCB3_YggT"/>
    <property type="match status" value="1"/>
</dbReference>
<accession>A0A0R1Y4F0</accession>
<dbReference type="PATRIC" id="fig|1423754.3.peg.338"/>
<keyword evidence="1" id="KW-0472">Membrane</keyword>
<comment type="caution">
    <text evidence="2">The sequence shown here is derived from an EMBL/GenBank/DDBJ whole genome shotgun (WGS) entry which is preliminary data.</text>
</comment>
<keyword evidence="1" id="KW-1133">Transmembrane helix</keyword>
<dbReference type="eggNOG" id="COG0762">
    <property type="taxonomic scope" value="Bacteria"/>
</dbReference>
<organism evidence="2 3">
    <name type="scientific">Lactobacillus hamsteri DSM 5661 = JCM 6256</name>
    <dbReference type="NCBI Taxonomy" id="1423754"/>
    <lineage>
        <taxon>Bacteria</taxon>
        <taxon>Bacillati</taxon>
        <taxon>Bacillota</taxon>
        <taxon>Bacilli</taxon>
        <taxon>Lactobacillales</taxon>
        <taxon>Lactobacillaceae</taxon>
        <taxon>Lactobacillus</taxon>
    </lineage>
</organism>
<reference evidence="2 3" key="1">
    <citation type="journal article" date="2015" name="Genome Announc.">
        <title>Expanding the biotechnology potential of lactobacilli through comparative genomics of 213 strains and associated genera.</title>
        <authorList>
            <person name="Sun Z."/>
            <person name="Harris H.M."/>
            <person name="McCann A."/>
            <person name="Guo C."/>
            <person name="Argimon S."/>
            <person name="Zhang W."/>
            <person name="Yang X."/>
            <person name="Jeffery I.B."/>
            <person name="Cooney J.C."/>
            <person name="Kagawa T.F."/>
            <person name="Liu W."/>
            <person name="Song Y."/>
            <person name="Salvetti E."/>
            <person name="Wrobel A."/>
            <person name="Rasinkangas P."/>
            <person name="Parkhill J."/>
            <person name="Rea M.C."/>
            <person name="O'Sullivan O."/>
            <person name="Ritari J."/>
            <person name="Douillard F.P."/>
            <person name="Paul Ross R."/>
            <person name="Yang R."/>
            <person name="Briner A.E."/>
            <person name="Felis G.E."/>
            <person name="de Vos W.M."/>
            <person name="Barrangou R."/>
            <person name="Klaenhammer T.R."/>
            <person name="Caufield P.W."/>
            <person name="Cui Y."/>
            <person name="Zhang H."/>
            <person name="O'Toole P.W."/>
        </authorList>
    </citation>
    <scope>NUCLEOTIDE SEQUENCE [LARGE SCALE GENOMIC DNA]</scope>
    <source>
        <strain evidence="2 3">DSM 5661</strain>
    </source>
</reference>
<protein>
    <recommendedName>
        <fullName evidence="4">Cell division membrane protein</fullName>
    </recommendedName>
</protein>
<name>A0A0R1Y4F0_9LACO</name>
<proteinExistence type="predicted"/>
<dbReference type="AlphaFoldDB" id="A0A0R1Y4F0"/>
<evidence type="ECO:0000313" key="3">
    <source>
        <dbReference type="Proteomes" id="UP000051223"/>
    </source>
</evidence>